<protein>
    <submittedName>
        <fullName evidence="2">Uncharacterized protein</fullName>
    </submittedName>
</protein>
<comment type="caution">
    <text evidence="2">The sequence shown here is derived from an EMBL/GenBank/DDBJ whole genome shotgun (WGS) entry which is preliminary data.</text>
</comment>
<feature type="region of interest" description="Disordered" evidence="1">
    <location>
        <begin position="1175"/>
        <end position="1200"/>
    </location>
</feature>
<evidence type="ECO:0000256" key="1">
    <source>
        <dbReference type="SAM" id="MobiDB-lite"/>
    </source>
</evidence>
<feature type="compositionally biased region" description="Polar residues" evidence="1">
    <location>
        <begin position="929"/>
        <end position="952"/>
    </location>
</feature>
<reference evidence="2 3" key="1">
    <citation type="journal article" date="2018" name="MBio">
        <title>Comparative Genomics Reveals the Core Gene Toolbox for the Fungus-Insect Symbiosis.</title>
        <authorList>
            <person name="Wang Y."/>
            <person name="Stata M."/>
            <person name="Wang W."/>
            <person name="Stajich J.E."/>
            <person name="White M.M."/>
            <person name="Moncalvo J.M."/>
        </authorList>
    </citation>
    <scope>NUCLEOTIDE SEQUENCE [LARGE SCALE GENOMIC DNA]</scope>
    <source>
        <strain evidence="2 3">AUS-126-30</strain>
    </source>
</reference>
<organism evidence="2 3">
    <name type="scientific">Smittium angustum</name>
    <dbReference type="NCBI Taxonomy" id="133377"/>
    <lineage>
        <taxon>Eukaryota</taxon>
        <taxon>Fungi</taxon>
        <taxon>Fungi incertae sedis</taxon>
        <taxon>Zoopagomycota</taxon>
        <taxon>Kickxellomycotina</taxon>
        <taxon>Harpellomycetes</taxon>
        <taxon>Harpellales</taxon>
        <taxon>Legeriomycetaceae</taxon>
        <taxon>Smittium</taxon>
    </lineage>
</organism>
<dbReference type="EMBL" id="MBFU01000490">
    <property type="protein sequence ID" value="PVZ99008.1"/>
    <property type="molecule type" value="Genomic_DNA"/>
</dbReference>
<proteinExistence type="predicted"/>
<evidence type="ECO:0000313" key="2">
    <source>
        <dbReference type="EMBL" id="PVZ99008.1"/>
    </source>
</evidence>
<evidence type="ECO:0000313" key="3">
    <source>
        <dbReference type="Proteomes" id="UP000245591"/>
    </source>
</evidence>
<dbReference type="Proteomes" id="UP000245591">
    <property type="component" value="Unassembled WGS sequence"/>
</dbReference>
<name>A0A2U1J1S0_SMIAN</name>
<gene>
    <name evidence="2" type="ORF">BB558_004985</name>
</gene>
<accession>A0A2U1J1S0</accession>
<sequence>MNINRKGFENDFNSLLESLYNEFSNLKNSTQTQHLWNEITIPPQKTNRNSSQNIQNQLEKFGFQPLIIKTATTPSTRNHDRNVHWISSKINFAAFSKALHCSNSPNIDAKSNYIPSPLQTLEECYTLIQSPGIRTKWNKTLKSCKTLFNIDKNSKVVKIKSTNFKNKTRAKSILLERGIVQKSSFLYLSSSIPNKCPPQNNNLLLNLASDNCLLDIHSFELKLVGNRSGVDTLTNFNVELELDMFVSASNSYFDEEKNDLSLKSKPFSEDQNINHDHNIERIYIWAQNLLFGLFELNCIFGSSPTIISSGRLNESLLFDWSYFHLTKNPHSPNNTTDSYSISALWKSHFITNINSKLLKTYSSTTVPNLQESNSKKNWLFFESKFNLAEPESQPTTSSALTLDQDIVRNKSHISFPIFSMKIFGSSFQKSFGLQVLIKCKPLDKKNSDTLENNNLENTTPEEPGILLDSPDDITSDLLIEDVDLEINTILSDYNCVELICFGRFPVERPSQKTPYPEHLSLKLKTSVKIEFNSNLPPNHFSINGKDMPSTLSNQKCDGVSADNKTNVYNTITPREPPLTQVVSLPNNIEQSNILGQFQPLVDGISNGFTGFKNMLMNTNARSETTIGSGSILTANKSTGQISSNKTRESGVVKNSPFESNTSSVFSPEFPELSNYKNPIKSSDQWEFLGHDSATNRIALYKHTTNENKYKNKAAVVVSGGFTIYDATTLVLSLLPKIFNSNSKKQREKSTTLNHQFSKNKPKSMKKLIVDLFESYLKSESVRITISPVDINSFECECIRYQIGTWTWNINSIVIEGSKEILDENQVPISSNNNNILEKKNLNGVNNIEIENQKSLGNKSLDIIEWPKAFNSIQIECVFSPIAIENNIPSKKNIFDFSQSRYNSVLSSINYFTTDLYRFYSGVIPTTSTNPNQVNGTNRSNINTENENRTGTKLVSKKATEPEHFDTKRDNGQNLDSEYMIQRLAYNLYSGLVHPSIVWSKNTKIDYFLDSSISETFKIYKIGLSYAPWGAGDSGNFLDITNQKTPILLIPEQKESLEFEIRIPNIRHKLKNQNNAFPISKTVQNESDGYIHWPVFVKICPFSWNDELKDSTAVYINPNTDPNATRIRMLIHPHKIISNTNKLTDIKSKSNLYIELTIPLTSNSNTVKMNNESLPTVYKQPTKNKPTSEIKKHNNTDQNAKNKYALNKPGGLHEENIFDCLNSILIPLDQLENPEDDIVFDKGPRRKNNSSSGFKIPIKRTLLRKNSIRSRKPQFEINELQTNLFMDSSAPIIYINSQMVSTKYLLSDPNRNNENESNYFGKCFSYIEPRILQKIASVSLIYEQKLDTTFWSKNGVTGDCTEIKIKESGNEIPSSSYCHILDKTLPLKLLPGTSIPDMGLDNTKMAMRGLILLGDFYSILSDQYLHKRNNTSFPLNSANNKGGLWTTINNNDKKIGIHVLENSDMCNGEPIYVVQMNKNFPFEDVKRLKRTFASSCANYLRNNLWESASNRFQIKSRKIDIVPDNKRDSITPNNIFDTLDSKNPRFNNITANSIDTEHSKSNVNVLGVNKKQLLDLVIPSLQLSHTCISNTLPLSNRDMLTAQLCEGSSHEFSYKGFSHKKILCNMSLVEYSVSGSNILRDSTRATLNMSAVNCQLEKPDRNKKSKDCKFLVTVAFSINLNGYSTNYLNKSVGMDLALNICNKTMEYVNFIINCSTKSVGSSIFLHSPKIFLERSNSLSNNTNNFIIVILKSSHMFTSSMNKPVIVNYNNLPNFLAPKNANSNNNPDYKASYYYEKLQKTLNSLSDSIKNKHSNTDPLKNDIFAVLLEFDINLNLSSERYFIYINTDSDSPSFEENDLLVCNCSNSLVHPCRYCFIRNRHKSIGDGYIPVLIQSSDYLSTQSTISSKVSLNIEGMSISSIGKDQETVTDCVFENPHCQRIHTQSLRCVNVCIYDLNSKGSSESKNMKFKESTHKIVISAHVNTKESTKSPTFSESPSKSPVISRKDSKGLSLYQNTNGNYVAFKRAFLSVSICSYEPSSLVEKHVDYPDHFNNRNDLNQEYETSPDFKKANIKTILLPPIPHDSREVSSIVF</sequence>
<feature type="compositionally biased region" description="Basic and acidic residues" evidence="1">
    <location>
        <begin position="1185"/>
        <end position="1194"/>
    </location>
</feature>
<keyword evidence="3" id="KW-1185">Reference proteome</keyword>
<feature type="compositionally biased region" description="Polar residues" evidence="1">
    <location>
        <begin position="1175"/>
        <end position="1184"/>
    </location>
</feature>
<feature type="region of interest" description="Disordered" evidence="1">
    <location>
        <begin position="929"/>
        <end position="970"/>
    </location>
</feature>
<feature type="compositionally biased region" description="Basic and acidic residues" evidence="1">
    <location>
        <begin position="957"/>
        <end position="970"/>
    </location>
</feature>